<reference evidence="5" key="1">
    <citation type="submission" date="2022-12" db="EMBL/GenBank/DDBJ databases">
        <authorList>
            <person name="Alioto T."/>
            <person name="Alioto T."/>
            <person name="Gomez Garrido J."/>
        </authorList>
    </citation>
    <scope>NUCLEOTIDE SEQUENCE</scope>
</reference>
<dbReference type="GO" id="GO:0005576">
    <property type="term" value="C:extracellular region"/>
    <property type="evidence" value="ECO:0007669"/>
    <property type="project" value="UniProtKB-SubCell"/>
</dbReference>
<dbReference type="EMBL" id="OX395126">
    <property type="protein sequence ID" value="CAI5763089.1"/>
    <property type="molecule type" value="Genomic_DNA"/>
</dbReference>
<evidence type="ECO:0000256" key="3">
    <source>
        <dbReference type="ARBA" id="ARBA00022525"/>
    </source>
</evidence>
<keyword evidence="6" id="KW-1185">Reference proteome</keyword>
<sequence>MLVSTPLLQHTKVQNLPQTLNTKHTKLLCTGSDHFPSRPHRRISVSTRLALHSPDLTTTFPFQYMEVMLPLSNVVVAAPPNQEKITRKEKEKEIRRNQAVYSELCPSVQNSVTAFLSGTADDLKEELKKHVPRSKYGITNAQKVQSCTQDEFTEKEKEGLYDLVKKMVDKCSSDE</sequence>
<name>A0AA35NTH0_9SAUR</name>
<keyword evidence="4" id="KW-0732">Signal</keyword>
<comment type="similarity">
    <text evidence="2">Belongs to the secretoglobin family.</text>
</comment>
<evidence type="ECO:0000313" key="6">
    <source>
        <dbReference type="Proteomes" id="UP001178461"/>
    </source>
</evidence>
<evidence type="ECO:0000313" key="5">
    <source>
        <dbReference type="EMBL" id="CAI5763089.1"/>
    </source>
</evidence>
<accession>A0AA35NTH0</accession>
<dbReference type="InterPro" id="IPR016126">
    <property type="entry name" value="Secretoglobin"/>
</dbReference>
<dbReference type="Gene3D" id="1.20.920.50">
    <property type="match status" value="1"/>
</dbReference>
<dbReference type="InterPro" id="IPR035960">
    <property type="entry name" value="Secretoglobin_sf"/>
</dbReference>
<dbReference type="PROSITE" id="PS51311">
    <property type="entry name" value="SCGB"/>
    <property type="match status" value="1"/>
</dbReference>
<dbReference type="Pfam" id="PF01099">
    <property type="entry name" value="Uteroglobin"/>
    <property type="match status" value="1"/>
</dbReference>
<dbReference type="Proteomes" id="UP001178461">
    <property type="component" value="Chromosome 1"/>
</dbReference>
<evidence type="ECO:0000256" key="1">
    <source>
        <dbReference type="ARBA" id="ARBA00004613"/>
    </source>
</evidence>
<dbReference type="AlphaFoldDB" id="A0AA35NTH0"/>
<proteinExistence type="inferred from homology"/>
<gene>
    <name evidence="5" type="ORF">PODLI_1B036323</name>
</gene>
<dbReference type="InterPro" id="IPR053723">
    <property type="entry name" value="Secretoglobin_Domain_sf"/>
</dbReference>
<dbReference type="SUPFAM" id="SSF48201">
    <property type="entry name" value="Uteroglobin-like"/>
    <property type="match status" value="1"/>
</dbReference>
<comment type="subcellular location">
    <subcellularLocation>
        <location evidence="1">Secreted</location>
    </subcellularLocation>
</comment>
<organism evidence="5 6">
    <name type="scientific">Podarcis lilfordi</name>
    <name type="common">Lilford's wall lizard</name>
    <dbReference type="NCBI Taxonomy" id="74358"/>
    <lineage>
        <taxon>Eukaryota</taxon>
        <taxon>Metazoa</taxon>
        <taxon>Chordata</taxon>
        <taxon>Craniata</taxon>
        <taxon>Vertebrata</taxon>
        <taxon>Euteleostomi</taxon>
        <taxon>Lepidosauria</taxon>
        <taxon>Squamata</taxon>
        <taxon>Bifurcata</taxon>
        <taxon>Unidentata</taxon>
        <taxon>Episquamata</taxon>
        <taxon>Laterata</taxon>
        <taxon>Lacertibaenia</taxon>
        <taxon>Lacertidae</taxon>
        <taxon>Podarcis</taxon>
    </lineage>
</organism>
<evidence type="ECO:0000256" key="2">
    <source>
        <dbReference type="ARBA" id="ARBA00008650"/>
    </source>
</evidence>
<keyword evidence="3" id="KW-0964">Secreted</keyword>
<evidence type="ECO:0000256" key="4">
    <source>
        <dbReference type="ARBA" id="ARBA00022729"/>
    </source>
</evidence>
<protein>
    <submittedName>
        <fullName evidence="5">Uncharacterized protein</fullName>
    </submittedName>
</protein>